<reference evidence="1" key="1">
    <citation type="journal article" date="2019" name="Sci. Rep.">
        <title>Draft genome of Tanacetum cinerariifolium, the natural source of mosquito coil.</title>
        <authorList>
            <person name="Yamashiro T."/>
            <person name="Shiraishi A."/>
            <person name="Satake H."/>
            <person name="Nakayama K."/>
        </authorList>
    </citation>
    <scope>NUCLEOTIDE SEQUENCE</scope>
</reference>
<organism evidence="1">
    <name type="scientific">Tanacetum cinerariifolium</name>
    <name type="common">Dalmatian daisy</name>
    <name type="synonym">Chrysanthemum cinerariifolium</name>
    <dbReference type="NCBI Taxonomy" id="118510"/>
    <lineage>
        <taxon>Eukaryota</taxon>
        <taxon>Viridiplantae</taxon>
        <taxon>Streptophyta</taxon>
        <taxon>Embryophyta</taxon>
        <taxon>Tracheophyta</taxon>
        <taxon>Spermatophyta</taxon>
        <taxon>Magnoliopsida</taxon>
        <taxon>eudicotyledons</taxon>
        <taxon>Gunneridae</taxon>
        <taxon>Pentapetalae</taxon>
        <taxon>asterids</taxon>
        <taxon>campanulids</taxon>
        <taxon>Asterales</taxon>
        <taxon>Asteraceae</taxon>
        <taxon>Asteroideae</taxon>
        <taxon>Anthemideae</taxon>
        <taxon>Anthemidinae</taxon>
        <taxon>Tanacetum</taxon>
    </lineage>
</organism>
<dbReference type="EMBL" id="BKCJ010001184">
    <property type="protein sequence ID" value="GEU39518.1"/>
    <property type="molecule type" value="Genomic_DNA"/>
</dbReference>
<protein>
    <submittedName>
        <fullName evidence="1">Uncharacterized protein</fullName>
    </submittedName>
</protein>
<accession>A0A6L2JR30</accession>
<name>A0A6L2JR30_TANCI</name>
<comment type="caution">
    <text evidence="1">The sequence shown here is derived from an EMBL/GenBank/DDBJ whole genome shotgun (WGS) entry which is preliminary data.</text>
</comment>
<gene>
    <name evidence="1" type="ORF">Tci_011496</name>
</gene>
<sequence>MGTCFPSLYVIKTAPMASFAAARYIINSSFSFGTVNIGSSAINCFIPLHAISASAVHWKSLFFMHFFNVLKNGKDFSADLDRNLFRLASFSFSFCTSFRHFGDGRLRTASTLFGHTLSPSASTLYPRKLLMTRSSTYTSKFQPICFWKALSTKRWRLPPFFCLTGGVLTIRTALFVIPLSRAYGYVCFEYSGWIATNIFSSVTWLMTGRGTLGSETIEHFSGMILLLRSEKGDLITMKFIRADVECSLSLIFTSNDICPRGHIISLEPPFTYMRCTQCPLISALMIIGPSVPSSSSRVGKEITDSKEKV</sequence>
<evidence type="ECO:0000313" key="1">
    <source>
        <dbReference type="EMBL" id="GEU39518.1"/>
    </source>
</evidence>
<proteinExistence type="predicted"/>
<dbReference type="AlphaFoldDB" id="A0A6L2JR30"/>